<dbReference type="GO" id="GO:0031418">
    <property type="term" value="F:L-ascorbic acid binding"/>
    <property type="evidence" value="ECO:0007669"/>
    <property type="project" value="InterPro"/>
</dbReference>
<accession>A0AAD7UCX9</accession>
<evidence type="ECO:0000313" key="10">
    <source>
        <dbReference type="Proteomes" id="UP001230188"/>
    </source>
</evidence>
<keyword evidence="5" id="KW-0408">Iron</keyword>
<evidence type="ECO:0000256" key="1">
    <source>
        <dbReference type="ARBA" id="ARBA00001961"/>
    </source>
</evidence>
<dbReference type="InterPro" id="IPR006620">
    <property type="entry name" value="Pro_4_hyd_alph"/>
</dbReference>
<dbReference type="GO" id="GO:0005783">
    <property type="term" value="C:endoplasmic reticulum"/>
    <property type="evidence" value="ECO:0007669"/>
    <property type="project" value="TreeGrafter"/>
</dbReference>
<keyword evidence="10" id="KW-1185">Reference proteome</keyword>
<dbReference type="Proteomes" id="UP001230188">
    <property type="component" value="Unassembled WGS sequence"/>
</dbReference>
<dbReference type="Gene3D" id="2.60.120.620">
    <property type="entry name" value="q2cbj1_9rhob like domain"/>
    <property type="match status" value="1"/>
</dbReference>
<gene>
    <name evidence="9" type="ORF">CTAYLR_005932</name>
</gene>
<feature type="region of interest" description="Disordered" evidence="6">
    <location>
        <begin position="1249"/>
        <end position="1270"/>
    </location>
</feature>
<name>A0AAD7UCX9_9STRA</name>
<feature type="chain" id="PRO_5041917714" description="Fe2OG dioxygenase domain-containing protein" evidence="7">
    <location>
        <begin position="18"/>
        <end position="1270"/>
    </location>
</feature>
<keyword evidence="3" id="KW-0223">Dioxygenase</keyword>
<dbReference type="EMBL" id="JAQMWT010000432">
    <property type="protein sequence ID" value="KAJ8601418.1"/>
    <property type="molecule type" value="Genomic_DNA"/>
</dbReference>
<evidence type="ECO:0000256" key="3">
    <source>
        <dbReference type="ARBA" id="ARBA00022964"/>
    </source>
</evidence>
<evidence type="ECO:0000259" key="8">
    <source>
        <dbReference type="PROSITE" id="PS51471"/>
    </source>
</evidence>
<dbReference type="AlphaFoldDB" id="A0AAD7UCX9"/>
<evidence type="ECO:0000256" key="2">
    <source>
        <dbReference type="ARBA" id="ARBA00022723"/>
    </source>
</evidence>
<dbReference type="PANTHER" id="PTHR10869">
    <property type="entry name" value="PROLYL 4-HYDROXYLASE ALPHA SUBUNIT"/>
    <property type="match status" value="1"/>
</dbReference>
<evidence type="ECO:0000256" key="7">
    <source>
        <dbReference type="SAM" id="SignalP"/>
    </source>
</evidence>
<evidence type="ECO:0000256" key="6">
    <source>
        <dbReference type="SAM" id="MobiDB-lite"/>
    </source>
</evidence>
<feature type="domain" description="Fe2OG dioxygenase" evidence="8">
    <location>
        <begin position="169"/>
        <end position="289"/>
    </location>
</feature>
<feature type="signal peptide" evidence="7">
    <location>
        <begin position="1"/>
        <end position="17"/>
    </location>
</feature>
<feature type="region of interest" description="Disordered" evidence="6">
    <location>
        <begin position="14"/>
        <end position="34"/>
    </location>
</feature>
<protein>
    <recommendedName>
        <fullName evidence="8">Fe2OG dioxygenase domain-containing protein</fullName>
    </recommendedName>
</protein>
<dbReference type="PROSITE" id="PS51471">
    <property type="entry name" value="FE2OG_OXY"/>
    <property type="match status" value="1"/>
</dbReference>
<organism evidence="9 10">
    <name type="scientific">Chrysophaeum taylorii</name>
    <dbReference type="NCBI Taxonomy" id="2483200"/>
    <lineage>
        <taxon>Eukaryota</taxon>
        <taxon>Sar</taxon>
        <taxon>Stramenopiles</taxon>
        <taxon>Ochrophyta</taxon>
        <taxon>Pelagophyceae</taxon>
        <taxon>Pelagomonadales</taxon>
        <taxon>Pelagomonadaceae</taxon>
        <taxon>Chrysophaeum</taxon>
    </lineage>
</organism>
<dbReference type="InterPro" id="IPR045054">
    <property type="entry name" value="P4HA-like"/>
</dbReference>
<dbReference type="SMART" id="SM00702">
    <property type="entry name" value="P4Hc"/>
    <property type="match status" value="1"/>
</dbReference>
<proteinExistence type="predicted"/>
<dbReference type="Pfam" id="PF13640">
    <property type="entry name" value="2OG-FeII_Oxy_3"/>
    <property type="match status" value="1"/>
</dbReference>
<dbReference type="InterPro" id="IPR005123">
    <property type="entry name" value="Oxoglu/Fe-dep_dioxygenase_dom"/>
</dbReference>
<keyword evidence="7" id="KW-0732">Signal</keyword>
<comment type="caution">
    <text evidence="9">The sequence shown here is derived from an EMBL/GenBank/DDBJ whole genome shotgun (WGS) entry which is preliminary data.</text>
</comment>
<feature type="compositionally biased region" description="Basic residues" evidence="6">
    <location>
        <begin position="19"/>
        <end position="34"/>
    </location>
</feature>
<keyword evidence="4" id="KW-0560">Oxidoreductase</keyword>
<dbReference type="GO" id="GO:0005506">
    <property type="term" value="F:iron ion binding"/>
    <property type="evidence" value="ECO:0007669"/>
    <property type="project" value="InterPro"/>
</dbReference>
<dbReference type="GO" id="GO:0004656">
    <property type="term" value="F:procollagen-proline 4-dioxygenase activity"/>
    <property type="evidence" value="ECO:0007669"/>
    <property type="project" value="TreeGrafter"/>
</dbReference>
<dbReference type="InterPro" id="IPR044862">
    <property type="entry name" value="Pro_4_hyd_alph_FE2OG_OXY"/>
</dbReference>
<evidence type="ECO:0000256" key="5">
    <source>
        <dbReference type="ARBA" id="ARBA00023004"/>
    </source>
</evidence>
<evidence type="ECO:0000256" key="4">
    <source>
        <dbReference type="ARBA" id="ARBA00023002"/>
    </source>
</evidence>
<reference evidence="9" key="1">
    <citation type="submission" date="2023-01" db="EMBL/GenBank/DDBJ databases">
        <title>Metagenome sequencing of chrysophaentin producing Chrysophaeum taylorii.</title>
        <authorList>
            <person name="Davison J."/>
            <person name="Bewley C."/>
        </authorList>
    </citation>
    <scope>NUCLEOTIDE SEQUENCE</scope>
    <source>
        <strain evidence="9">NIES-1699</strain>
    </source>
</reference>
<dbReference type="PANTHER" id="PTHR10869:SF229">
    <property type="entry name" value="PROLYL 4-HYDROXYLASE ALPHA SUBUNIT DOMAIN-CONTAINING PROTEIN"/>
    <property type="match status" value="1"/>
</dbReference>
<sequence length="1270" mass="144478">MLILCLIASSSALSSRGFGPRRKSTAQKRSRPPKKIVVAPPPLDRWGLPLDADERAEDEPVEAIRARCTPVAEQQLGAFPEAWRPRLRELHADPLVIRVEQLLSSAECDEIVGLTRSARAKEMPRDAGTFDTSHAARRTSTTWYARFAEPEVAPLLARAADILDVDVRRFEELQIARYKAGEQFRWHEDAVPPPLLRADKSDGGQRLATLLVYLSGDGDTRTYGGTTRFRDLGRSPPLDVAPVKGDALLFFPAVQTTPPHAWIPDDRTVHAATPVKAGEKWVSQLWLHEAPYPPTILPDNDRPPELHDRIRLFSSPPPIDDLGSSILVAALATSSASLVQSRACIQTLGDNYCPHTADDGKPLGVLVIDPGEHYGVNAPNAAEGFVAIELFAARYYLDVVNAVLYAWHKNYTIWIGGRAESDREMASESSPQSRFRWKSLFENYCANVSELVARCENVELVRKSNSKDRYWWDTYIGREFAWPLHFGYNSRAHQQGCDSEGWCDRYNESLYRRWRTIGHHVVAQVHMIKPRVTATVSKVSVMDLINQTRPELAYENRPCCWLGVYARSAILSNQRRVGFQEYSVLIEHFLLNHPDGHVLVGAESQYFNVVAASCRLITRCEKNLARGATISIYLPTVWLRRKERAEHASIATRGVVCLSVHFRRIQAVMYRNIGLHERSLNLEYTGHGRVRVPWVAHHSPKKNALSERLGKDVGREHSNCNACMRARVAFANPGFLGMSLKSMSKDMIRNLRWADGPVVPMIDMAWPYFDREYGCHRSAQQHQLLECYFLPSNSCKEFSPKPLLVKKRDDLIGTYREVPSQGSIALCGHTSLIALRDQYQQPSSAEASGTKSRRESVSWRVECDSQHYEGRGGNENDEIVHLLGSSGDNEAYIIPASNRVPYKRVIYNFGRWRRFHQTTPVHPKQRKVFARESSLNTATYRGVLHFGVLALVALRPNRRTRAQLRDRMDSWRASNPSWPLHGDGNCAAIHVRHGDKLTPVWRREKRQDRGFNRHFHEYIDAALEALANRKNRSFNRNYTRASTRRYRLHTNQTQPTGARARVIFMTDDKDIVDEVPSVEAIRNVTLFTVPPGRPLISTRSISNDKKLRHVNHQIQCRKDILSREISMLDLQEELKKMDTYQKKRSRKAKHLLAKLQDAQELAKVAPKSCAHDYARDPKTGRFVGAEELLQWLATWELMAECDVFVGYSIADSFFTELIYIWLCVRRYARGQPCPRLVLLQDLIARRQRAKTTDAPGDEHLDDDEHAPSSE</sequence>
<evidence type="ECO:0000313" key="9">
    <source>
        <dbReference type="EMBL" id="KAJ8601418.1"/>
    </source>
</evidence>
<keyword evidence="2" id="KW-0479">Metal-binding</keyword>
<comment type="cofactor">
    <cofactor evidence="1">
        <name>L-ascorbate</name>
        <dbReference type="ChEBI" id="CHEBI:38290"/>
    </cofactor>
</comment>